<feature type="non-terminal residue" evidence="9">
    <location>
        <position position="1"/>
    </location>
</feature>
<keyword evidence="10" id="KW-1185">Reference proteome</keyword>
<evidence type="ECO:0000256" key="7">
    <source>
        <dbReference type="SAM" id="MobiDB-lite"/>
    </source>
</evidence>
<evidence type="ECO:0000256" key="2">
    <source>
        <dbReference type="ARBA" id="ARBA00023015"/>
    </source>
</evidence>
<evidence type="ECO:0000256" key="5">
    <source>
        <dbReference type="ARBA" id="ARBA00023242"/>
    </source>
</evidence>
<sequence length="286" mass="32758">MSEVRTEKIGCIPEATIAGIPVDKTPIEQESSVELPPPGTSVVAFISKLYELVNNHETSTYICWSEEFNKKAIIIPDPVEFSKVILPKFFKHSNICSFVRQLNIYGFRKLETQSGFCFRHESFIADHPELLPNIQRKKPSTQKKKQPQQSQPNEDQSSVYQYLLTQLMQLQKQTVDTQQQINSLKEMLYQMKIREDAMDVKLYRLSEVVMPSLNYGNLVFGSSGMSQTSQQNNSQAPVSPDNQGAFMQIQYPQQQQGQQQGQQPQQQCQTVNQWKKGPTDERQMST</sequence>
<comment type="subcellular location">
    <subcellularLocation>
        <location evidence="1">Nucleus</location>
    </subcellularLocation>
</comment>
<dbReference type="GO" id="GO:0043565">
    <property type="term" value="F:sequence-specific DNA binding"/>
    <property type="evidence" value="ECO:0007669"/>
    <property type="project" value="InterPro"/>
</dbReference>
<evidence type="ECO:0000259" key="8">
    <source>
        <dbReference type="SMART" id="SM00415"/>
    </source>
</evidence>
<dbReference type="FunFam" id="1.10.10.10:FF:000027">
    <property type="entry name" value="Heat shock transcription factor 1"/>
    <property type="match status" value="1"/>
</dbReference>
<dbReference type="GO" id="GO:0003700">
    <property type="term" value="F:DNA-binding transcription factor activity"/>
    <property type="evidence" value="ECO:0007669"/>
    <property type="project" value="InterPro"/>
</dbReference>
<dbReference type="AlphaFoldDB" id="A0A0A1U586"/>
<dbReference type="GO" id="GO:0005634">
    <property type="term" value="C:nucleus"/>
    <property type="evidence" value="ECO:0007669"/>
    <property type="project" value="UniProtKB-SubCell"/>
</dbReference>
<feature type="compositionally biased region" description="Polar residues" evidence="7">
    <location>
        <begin position="224"/>
        <end position="242"/>
    </location>
</feature>
<dbReference type="KEGG" id="eiv:EIN_391050"/>
<evidence type="ECO:0000313" key="10">
    <source>
        <dbReference type="Proteomes" id="UP000014680"/>
    </source>
</evidence>
<comment type="similarity">
    <text evidence="6">Belongs to the HSF family.</text>
</comment>
<dbReference type="VEuPathDB" id="AmoebaDB:EIN_391050"/>
<dbReference type="GeneID" id="14888392"/>
<name>A0A0A1U586_ENTIV</name>
<evidence type="ECO:0000256" key="3">
    <source>
        <dbReference type="ARBA" id="ARBA00023125"/>
    </source>
</evidence>
<organism evidence="9 10">
    <name type="scientific">Entamoeba invadens IP1</name>
    <dbReference type="NCBI Taxonomy" id="370355"/>
    <lineage>
        <taxon>Eukaryota</taxon>
        <taxon>Amoebozoa</taxon>
        <taxon>Evosea</taxon>
        <taxon>Archamoebae</taxon>
        <taxon>Mastigamoebida</taxon>
        <taxon>Entamoebidae</taxon>
        <taxon>Entamoeba</taxon>
    </lineage>
</organism>
<dbReference type="OMA" id="QGNMQMF"/>
<dbReference type="Proteomes" id="UP000014680">
    <property type="component" value="Unassembled WGS sequence"/>
</dbReference>
<dbReference type="SMART" id="SM00415">
    <property type="entry name" value="HSF"/>
    <property type="match status" value="1"/>
</dbReference>
<dbReference type="Gene3D" id="1.10.10.10">
    <property type="entry name" value="Winged helix-like DNA-binding domain superfamily/Winged helix DNA-binding domain"/>
    <property type="match status" value="1"/>
</dbReference>
<evidence type="ECO:0000256" key="6">
    <source>
        <dbReference type="RuleBase" id="RU004020"/>
    </source>
</evidence>
<evidence type="ECO:0000313" key="9">
    <source>
        <dbReference type="EMBL" id="ELP89470.1"/>
    </source>
</evidence>
<dbReference type="PANTHER" id="PTHR10015">
    <property type="entry name" value="HEAT SHOCK TRANSCRIPTION FACTOR"/>
    <property type="match status" value="1"/>
</dbReference>
<dbReference type="OrthoDB" id="60033at2759"/>
<dbReference type="SUPFAM" id="SSF46785">
    <property type="entry name" value="Winged helix' DNA-binding domain"/>
    <property type="match status" value="1"/>
</dbReference>
<keyword evidence="5" id="KW-0539">Nucleus</keyword>
<dbReference type="PRINTS" id="PR00056">
    <property type="entry name" value="HSFDOMAIN"/>
</dbReference>
<dbReference type="Pfam" id="PF00447">
    <property type="entry name" value="HSF_DNA-bind"/>
    <property type="match status" value="1"/>
</dbReference>
<protein>
    <submittedName>
        <fullName evidence="9">HSF type DNA-binding domain containing protein</fullName>
    </submittedName>
</protein>
<dbReference type="InterPro" id="IPR000232">
    <property type="entry name" value="HSF_DNA-bd"/>
</dbReference>
<proteinExistence type="inferred from homology"/>
<dbReference type="InterPro" id="IPR036388">
    <property type="entry name" value="WH-like_DNA-bd_sf"/>
</dbReference>
<dbReference type="RefSeq" id="XP_004256241.1">
    <property type="nucleotide sequence ID" value="XM_004256193.1"/>
</dbReference>
<dbReference type="InterPro" id="IPR036390">
    <property type="entry name" value="WH_DNA-bd_sf"/>
</dbReference>
<feature type="domain" description="HSF-type DNA-binding" evidence="8">
    <location>
        <begin position="41"/>
        <end position="137"/>
    </location>
</feature>
<evidence type="ECO:0000256" key="4">
    <source>
        <dbReference type="ARBA" id="ARBA00023163"/>
    </source>
</evidence>
<feature type="compositionally biased region" description="Basic and acidic residues" evidence="7">
    <location>
        <begin position="277"/>
        <end position="286"/>
    </location>
</feature>
<keyword evidence="3 9" id="KW-0238">DNA-binding</keyword>
<gene>
    <name evidence="9" type="ORF">EIN_391050</name>
</gene>
<dbReference type="EMBL" id="KB206629">
    <property type="protein sequence ID" value="ELP89470.1"/>
    <property type="molecule type" value="Genomic_DNA"/>
</dbReference>
<feature type="region of interest" description="Disordered" evidence="7">
    <location>
        <begin position="224"/>
        <end position="286"/>
    </location>
</feature>
<dbReference type="PANTHER" id="PTHR10015:SF427">
    <property type="entry name" value="HEAT SHOCK FACTOR PROTEIN"/>
    <property type="match status" value="1"/>
</dbReference>
<keyword evidence="2" id="KW-0805">Transcription regulation</keyword>
<reference evidence="9 10" key="1">
    <citation type="submission" date="2012-10" db="EMBL/GenBank/DDBJ databases">
        <authorList>
            <person name="Zafar N."/>
            <person name="Inman J."/>
            <person name="Hall N."/>
            <person name="Lorenzi H."/>
            <person name="Caler E."/>
        </authorList>
    </citation>
    <scope>NUCLEOTIDE SEQUENCE [LARGE SCALE GENOMIC DNA]</scope>
    <source>
        <strain evidence="9 10">IP1</strain>
    </source>
</reference>
<accession>A0A0A1U586</accession>
<feature type="compositionally biased region" description="Low complexity" evidence="7">
    <location>
        <begin position="248"/>
        <end position="269"/>
    </location>
</feature>
<evidence type="ECO:0000256" key="1">
    <source>
        <dbReference type="ARBA" id="ARBA00004123"/>
    </source>
</evidence>
<keyword evidence="4" id="KW-0804">Transcription</keyword>
<feature type="non-terminal residue" evidence="9">
    <location>
        <position position="286"/>
    </location>
</feature>